<feature type="transmembrane region" description="Helical" evidence="2">
    <location>
        <begin position="32"/>
        <end position="55"/>
    </location>
</feature>
<proteinExistence type="predicted"/>
<evidence type="ECO:0000256" key="1">
    <source>
        <dbReference type="SAM" id="MobiDB-lite"/>
    </source>
</evidence>
<gene>
    <name evidence="3" type="ORF">IFDJLNFL_4790</name>
    <name evidence="4" type="ORF">MTDSW087_03025</name>
</gene>
<evidence type="ECO:0000313" key="6">
    <source>
        <dbReference type="Proteomes" id="UP001055303"/>
    </source>
</evidence>
<name>A0A564FYT8_9HYPH</name>
<reference evidence="3" key="2">
    <citation type="journal article" date="2021" name="Front. Microbiol.">
        <title>Comprehensive Comparative Genomics and Phenotyping of Methylobacterium Species.</title>
        <authorList>
            <person name="Alessa O."/>
            <person name="Ogura Y."/>
            <person name="Fujitani Y."/>
            <person name="Takami H."/>
            <person name="Hayashi T."/>
            <person name="Sahin N."/>
            <person name="Tani A."/>
        </authorList>
    </citation>
    <scope>NUCLEOTIDE SEQUENCE</scope>
    <source>
        <strain evidence="3">DSM 22415</strain>
    </source>
</reference>
<reference evidence="4 5" key="1">
    <citation type="submission" date="2019-06" db="EMBL/GenBank/DDBJ databases">
        <authorList>
            <person name="Rodrigo-Torres L."/>
            <person name="Arahal R. D."/>
            <person name="Lucena T."/>
        </authorList>
    </citation>
    <scope>NUCLEOTIDE SEQUENCE [LARGE SCALE GENOMIC DNA]</scope>
    <source>
        <strain evidence="4 5">SW08-7</strain>
    </source>
</reference>
<keyword evidence="6" id="KW-1185">Reference proteome</keyword>
<dbReference type="Proteomes" id="UP001055303">
    <property type="component" value="Unassembled WGS sequence"/>
</dbReference>
<organism evidence="4 5">
    <name type="scientific">Methylobacterium dankookense</name>
    <dbReference type="NCBI Taxonomy" id="560405"/>
    <lineage>
        <taxon>Bacteria</taxon>
        <taxon>Pseudomonadati</taxon>
        <taxon>Pseudomonadota</taxon>
        <taxon>Alphaproteobacteria</taxon>
        <taxon>Hyphomicrobiales</taxon>
        <taxon>Methylobacteriaceae</taxon>
        <taxon>Methylobacterium</taxon>
    </lineage>
</organism>
<evidence type="ECO:0000256" key="2">
    <source>
        <dbReference type="SAM" id="Phobius"/>
    </source>
</evidence>
<evidence type="ECO:0000313" key="4">
    <source>
        <dbReference type="EMBL" id="VUF13323.1"/>
    </source>
</evidence>
<keyword evidence="2" id="KW-0472">Membrane</keyword>
<dbReference type="Proteomes" id="UP000401717">
    <property type="component" value="Unassembled WGS sequence"/>
</dbReference>
<evidence type="ECO:0000313" key="5">
    <source>
        <dbReference type="Proteomes" id="UP000401717"/>
    </source>
</evidence>
<keyword evidence="2" id="KW-0812">Transmembrane</keyword>
<sequence>MTPGTENFVGLAEVASVIRYRGAVIMSDSGQLIIALALMTLVIAVAAALVMRIRVAQQKGDPRRSSFVHHHGDAPRQNMPGTEH</sequence>
<accession>A0A564FYT8</accession>
<dbReference type="EMBL" id="CABFVH010000018">
    <property type="protein sequence ID" value="VUF13323.1"/>
    <property type="molecule type" value="Genomic_DNA"/>
</dbReference>
<dbReference type="AlphaFoldDB" id="A0A564FYT8"/>
<keyword evidence="2" id="KW-1133">Transmembrane helix</keyword>
<reference evidence="3" key="3">
    <citation type="submission" date="2021-08" db="EMBL/GenBank/DDBJ databases">
        <authorList>
            <person name="Tani A."/>
            <person name="Ola A."/>
            <person name="Ogura Y."/>
            <person name="Katsura K."/>
            <person name="Hayashi T."/>
        </authorList>
    </citation>
    <scope>NUCLEOTIDE SEQUENCE</scope>
    <source>
        <strain evidence="3">DSM 22415</strain>
    </source>
</reference>
<dbReference type="EMBL" id="BPQI01000174">
    <property type="protein sequence ID" value="GJD58864.1"/>
    <property type="molecule type" value="Genomic_DNA"/>
</dbReference>
<protein>
    <submittedName>
        <fullName evidence="4">Uncharacterized protein</fullName>
    </submittedName>
</protein>
<feature type="compositionally biased region" description="Basic and acidic residues" evidence="1">
    <location>
        <begin position="60"/>
        <end position="74"/>
    </location>
</feature>
<evidence type="ECO:0000313" key="3">
    <source>
        <dbReference type="EMBL" id="GJD58864.1"/>
    </source>
</evidence>
<feature type="region of interest" description="Disordered" evidence="1">
    <location>
        <begin position="59"/>
        <end position="84"/>
    </location>
</feature>